<reference evidence="2 3" key="1">
    <citation type="submission" date="2021-01" db="EMBL/GenBank/DDBJ databases">
        <title>Genome seq and assembly of Devosia sp. G19.</title>
        <authorList>
            <person name="Chhetri G."/>
        </authorList>
    </citation>
    <scope>NUCLEOTIDE SEQUENCE [LARGE SCALE GENOMIC DNA]</scope>
    <source>
        <strain evidence="2 3">G19</strain>
    </source>
</reference>
<keyword evidence="3" id="KW-1185">Reference proteome</keyword>
<dbReference type="EMBL" id="CP068047">
    <property type="protein sequence ID" value="QQR35213.1"/>
    <property type="molecule type" value="Genomic_DNA"/>
</dbReference>
<feature type="chain" id="PRO_5045186922" evidence="1">
    <location>
        <begin position="16"/>
        <end position="133"/>
    </location>
</feature>
<protein>
    <submittedName>
        <fullName evidence="2">Uncharacterized protein</fullName>
    </submittedName>
</protein>
<accession>A0ABX7BTD1</accession>
<organism evidence="2 3">
    <name type="scientific">Devosia oryziradicis</name>
    <dbReference type="NCBI Taxonomy" id="2801335"/>
    <lineage>
        <taxon>Bacteria</taxon>
        <taxon>Pseudomonadati</taxon>
        <taxon>Pseudomonadota</taxon>
        <taxon>Alphaproteobacteria</taxon>
        <taxon>Hyphomicrobiales</taxon>
        <taxon>Devosiaceae</taxon>
        <taxon>Devosia</taxon>
    </lineage>
</organism>
<feature type="signal peptide" evidence="1">
    <location>
        <begin position="1"/>
        <end position="15"/>
    </location>
</feature>
<proteinExistence type="predicted"/>
<dbReference type="Proteomes" id="UP000595460">
    <property type="component" value="Chromosome"/>
</dbReference>
<gene>
    <name evidence="2" type="ORF">JI749_12640</name>
</gene>
<keyword evidence="1" id="KW-0732">Signal</keyword>
<name>A0ABX7BTD1_9HYPH</name>
<dbReference type="RefSeq" id="WP_201654399.1">
    <property type="nucleotide sequence ID" value="NZ_CP068047.1"/>
</dbReference>
<evidence type="ECO:0000256" key="1">
    <source>
        <dbReference type="SAM" id="SignalP"/>
    </source>
</evidence>
<evidence type="ECO:0000313" key="2">
    <source>
        <dbReference type="EMBL" id="QQR35213.1"/>
    </source>
</evidence>
<sequence length="133" mass="13645">MTAVVLLLTTASAQAAQHYACADANGEITLAFDYDAAAAEPFGHVEIQLTDDFGISTDPGHEDHSGEFVSAHYAGEDFIGAELRAKDADGKVSGLPAMQIRLVTVSEGANMLVTGGVSVGGGGIWTVTCTVSD</sequence>
<evidence type="ECO:0000313" key="3">
    <source>
        <dbReference type="Proteomes" id="UP000595460"/>
    </source>
</evidence>